<evidence type="ECO:0000256" key="1">
    <source>
        <dbReference type="SAM" id="Coils"/>
    </source>
</evidence>
<keyword evidence="4" id="KW-1185">Reference proteome</keyword>
<evidence type="ECO:0000313" key="3">
    <source>
        <dbReference type="EMBL" id="KAL3112988.1"/>
    </source>
</evidence>
<evidence type="ECO:0000313" key="4">
    <source>
        <dbReference type="Proteomes" id="UP001620626"/>
    </source>
</evidence>
<keyword evidence="1" id="KW-0175">Coiled coil</keyword>
<dbReference type="AlphaFoldDB" id="A0ABD2LCN3"/>
<gene>
    <name evidence="3" type="ORF">niasHT_013453</name>
</gene>
<evidence type="ECO:0000256" key="2">
    <source>
        <dbReference type="SAM" id="MobiDB-lite"/>
    </source>
</evidence>
<feature type="region of interest" description="Disordered" evidence="2">
    <location>
        <begin position="218"/>
        <end position="261"/>
    </location>
</feature>
<organism evidence="3 4">
    <name type="scientific">Heterodera trifolii</name>
    <dbReference type="NCBI Taxonomy" id="157864"/>
    <lineage>
        <taxon>Eukaryota</taxon>
        <taxon>Metazoa</taxon>
        <taxon>Ecdysozoa</taxon>
        <taxon>Nematoda</taxon>
        <taxon>Chromadorea</taxon>
        <taxon>Rhabditida</taxon>
        <taxon>Tylenchina</taxon>
        <taxon>Tylenchomorpha</taxon>
        <taxon>Tylenchoidea</taxon>
        <taxon>Heteroderidae</taxon>
        <taxon>Heteroderinae</taxon>
        <taxon>Heterodera</taxon>
    </lineage>
</organism>
<sequence length="320" mass="36697">MRQKTYVLAKAILERKDILFGSIENVVKPQAMKEKEDAWEAVRTEMIEQGFVNFERKSWRDVRNHDWQYLRRSAVAKYEHNQKAGVELIQYNEAYKLVFEIMGNEVSSSDNTNNDSVFLHNFPNDDGQQNELADPPFFPTFATNPLRTPKLEEQQQLNSNLSHSISVGSSRDLSAQTKGFSVETIKFLDFTEQKDSPPCGEIQSDLLHSLISSSSLINASDRKETTPTHPPISRPLISSSSDRKRPLSCSSASVKSTEDEMTEAKLRLVMMKIRKEEIMMQQETYRLAQEEAKLRQERAKAELLEMQLRTERAKAYGVTL</sequence>
<proteinExistence type="predicted"/>
<protein>
    <recommendedName>
        <fullName evidence="5">MADF domain-containing protein</fullName>
    </recommendedName>
</protein>
<name>A0ABD2LCN3_9BILA</name>
<evidence type="ECO:0008006" key="5">
    <source>
        <dbReference type="Google" id="ProtNLM"/>
    </source>
</evidence>
<comment type="caution">
    <text evidence="3">The sequence shown here is derived from an EMBL/GenBank/DDBJ whole genome shotgun (WGS) entry which is preliminary data.</text>
</comment>
<feature type="coiled-coil region" evidence="1">
    <location>
        <begin position="280"/>
        <end position="314"/>
    </location>
</feature>
<accession>A0ABD2LCN3</accession>
<dbReference type="Proteomes" id="UP001620626">
    <property type="component" value="Unassembled WGS sequence"/>
</dbReference>
<dbReference type="EMBL" id="JBICBT010000458">
    <property type="protein sequence ID" value="KAL3112988.1"/>
    <property type="molecule type" value="Genomic_DNA"/>
</dbReference>
<reference evidence="3 4" key="1">
    <citation type="submission" date="2024-10" db="EMBL/GenBank/DDBJ databases">
        <authorList>
            <person name="Kim D."/>
        </authorList>
    </citation>
    <scope>NUCLEOTIDE SEQUENCE [LARGE SCALE GENOMIC DNA]</scope>
    <source>
        <strain evidence="3">BH-2024</strain>
    </source>
</reference>